<gene>
    <name evidence="1" type="ORF">BN2476_360045</name>
</gene>
<sequence length="69" mass="7620">MTGGTFDITPFRRKTTSFVSLIIGVGVNGSTSINFSLFNGQHSLTPTTRRIIQLVTRRLGRSMAEFDGR</sequence>
<proteinExistence type="predicted"/>
<protein>
    <submittedName>
        <fullName evidence="1">Uncharacterized protein</fullName>
    </submittedName>
</protein>
<dbReference type="Proteomes" id="UP000195569">
    <property type="component" value="Unassembled WGS sequence"/>
</dbReference>
<comment type="caution">
    <text evidence="1">The sequence shown here is derived from an EMBL/GenBank/DDBJ whole genome shotgun (WGS) entry which is preliminary data.</text>
</comment>
<reference evidence="1" key="1">
    <citation type="submission" date="2016-12" db="EMBL/GenBank/DDBJ databases">
        <authorList>
            <person name="Moulin L."/>
        </authorList>
    </citation>
    <scope>NUCLEOTIDE SEQUENCE [LARGE SCALE GENOMIC DNA]</scope>
    <source>
        <strain evidence="1">STM 7183</strain>
    </source>
</reference>
<accession>A0A1N7S969</accession>
<dbReference type="EMBL" id="CYGY02000036">
    <property type="protein sequence ID" value="SIT43936.1"/>
    <property type="molecule type" value="Genomic_DNA"/>
</dbReference>
<evidence type="ECO:0000313" key="2">
    <source>
        <dbReference type="Proteomes" id="UP000195569"/>
    </source>
</evidence>
<keyword evidence="2" id="KW-1185">Reference proteome</keyword>
<name>A0A1N7S969_9BURK</name>
<evidence type="ECO:0000313" key="1">
    <source>
        <dbReference type="EMBL" id="SIT43936.1"/>
    </source>
</evidence>
<organism evidence="1 2">
    <name type="scientific">Paraburkholderia piptadeniae</name>
    <dbReference type="NCBI Taxonomy" id="1701573"/>
    <lineage>
        <taxon>Bacteria</taxon>
        <taxon>Pseudomonadati</taxon>
        <taxon>Pseudomonadota</taxon>
        <taxon>Betaproteobacteria</taxon>
        <taxon>Burkholderiales</taxon>
        <taxon>Burkholderiaceae</taxon>
        <taxon>Paraburkholderia</taxon>
    </lineage>
</organism>
<dbReference type="AlphaFoldDB" id="A0A1N7S969"/>